<protein>
    <submittedName>
        <fullName evidence="2">Uncharacterized protein</fullName>
    </submittedName>
</protein>
<dbReference type="OrthoDB" id="2341448at2759"/>
<evidence type="ECO:0000313" key="2">
    <source>
        <dbReference type="EMBL" id="SAM03506.1"/>
    </source>
</evidence>
<accession>A0A168Q4H9</accession>
<evidence type="ECO:0000313" key="3">
    <source>
        <dbReference type="Proteomes" id="UP000078561"/>
    </source>
</evidence>
<name>A0A168Q4H9_ABSGL</name>
<dbReference type="Proteomes" id="UP000078561">
    <property type="component" value="Unassembled WGS sequence"/>
</dbReference>
<dbReference type="EMBL" id="LT554202">
    <property type="protein sequence ID" value="SAM03506.1"/>
    <property type="molecule type" value="Genomic_DNA"/>
</dbReference>
<dbReference type="AlphaFoldDB" id="A0A168Q4H9"/>
<organism evidence="2">
    <name type="scientific">Absidia glauca</name>
    <name type="common">Pin mould</name>
    <dbReference type="NCBI Taxonomy" id="4829"/>
    <lineage>
        <taxon>Eukaryota</taxon>
        <taxon>Fungi</taxon>
        <taxon>Fungi incertae sedis</taxon>
        <taxon>Mucoromycota</taxon>
        <taxon>Mucoromycotina</taxon>
        <taxon>Mucoromycetes</taxon>
        <taxon>Mucorales</taxon>
        <taxon>Cunninghamellaceae</taxon>
        <taxon>Absidia</taxon>
    </lineage>
</organism>
<keyword evidence="1" id="KW-0812">Transmembrane</keyword>
<gene>
    <name evidence="2" type="primary">ABSGL_09347.1 scaffold 11175</name>
</gene>
<dbReference type="InParanoid" id="A0A168Q4H9"/>
<sequence length="234" mass="26113">MRLDPFPQFSASLGNACSNPRVALFAIVMTKICLDRVYNYASVVNPNAALDAGGNETLDILEYQHPWTSDGVYGYLSSYSAKGRVAYQSLLMYDSGFLLCRTVPLCLLVHWAFKSAPAWSRPGVFIPLASTFIDLTENALIWLLLKMYPRRLDTLAQLTAWMIEAKWAAFVATVVLVCVSGLVGIYYSFHSMLSNSVLMEKDRQEKLRARRHVTDVLQRSGKVASSSAGEKKKQ</sequence>
<reference evidence="2" key="1">
    <citation type="submission" date="2016-04" db="EMBL/GenBank/DDBJ databases">
        <authorList>
            <person name="Evans L.H."/>
            <person name="Alamgir A."/>
            <person name="Owens N."/>
            <person name="Weber N.D."/>
            <person name="Virtaneva K."/>
            <person name="Barbian K."/>
            <person name="Babar A."/>
            <person name="Rosenke K."/>
        </authorList>
    </citation>
    <scope>NUCLEOTIDE SEQUENCE [LARGE SCALE GENOMIC DNA]</scope>
    <source>
        <strain evidence="2">CBS 101.48</strain>
    </source>
</reference>
<feature type="transmembrane region" description="Helical" evidence="1">
    <location>
        <begin position="90"/>
        <end position="113"/>
    </location>
</feature>
<keyword evidence="1" id="KW-0472">Membrane</keyword>
<proteinExistence type="predicted"/>
<evidence type="ECO:0000256" key="1">
    <source>
        <dbReference type="SAM" id="Phobius"/>
    </source>
</evidence>
<feature type="transmembrane region" description="Helical" evidence="1">
    <location>
        <begin position="166"/>
        <end position="189"/>
    </location>
</feature>
<keyword evidence="1" id="KW-1133">Transmembrane helix</keyword>
<keyword evidence="3" id="KW-1185">Reference proteome</keyword>
<feature type="transmembrane region" description="Helical" evidence="1">
    <location>
        <begin position="125"/>
        <end position="145"/>
    </location>
</feature>